<proteinExistence type="predicted"/>
<reference evidence="1 2" key="1">
    <citation type="submission" date="2021-06" db="EMBL/GenBank/DDBJ databases">
        <title>Caerostris darwini draft genome.</title>
        <authorList>
            <person name="Kono N."/>
            <person name="Arakawa K."/>
        </authorList>
    </citation>
    <scope>NUCLEOTIDE SEQUENCE [LARGE SCALE GENOMIC DNA]</scope>
</reference>
<keyword evidence="2" id="KW-1185">Reference proteome</keyword>
<organism evidence="1 2">
    <name type="scientific">Caerostris darwini</name>
    <dbReference type="NCBI Taxonomy" id="1538125"/>
    <lineage>
        <taxon>Eukaryota</taxon>
        <taxon>Metazoa</taxon>
        <taxon>Ecdysozoa</taxon>
        <taxon>Arthropoda</taxon>
        <taxon>Chelicerata</taxon>
        <taxon>Arachnida</taxon>
        <taxon>Araneae</taxon>
        <taxon>Araneomorphae</taxon>
        <taxon>Entelegynae</taxon>
        <taxon>Araneoidea</taxon>
        <taxon>Araneidae</taxon>
        <taxon>Caerostris</taxon>
    </lineage>
</organism>
<comment type="caution">
    <text evidence="1">The sequence shown here is derived from an EMBL/GenBank/DDBJ whole genome shotgun (WGS) entry which is preliminary data.</text>
</comment>
<dbReference type="AlphaFoldDB" id="A0AAV4TBQ8"/>
<dbReference type="EMBL" id="BPLQ01009232">
    <property type="protein sequence ID" value="GIY42624.1"/>
    <property type="molecule type" value="Genomic_DNA"/>
</dbReference>
<evidence type="ECO:0000313" key="1">
    <source>
        <dbReference type="EMBL" id="GIY42624.1"/>
    </source>
</evidence>
<dbReference type="Proteomes" id="UP001054837">
    <property type="component" value="Unassembled WGS sequence"/>
</dbReference>
<sequence>MEHSEHTRKSPRLVFFSPTVTKVPQVVKKSPLIGKKFLDVAKTTFQRTVLPSLSPKCIQFRHHSYALRLRLYDFFFLKKFWIEIVLGKNRSKFESARLKKFKSYKMVERYLDWIVYL</sequence>
<gene>
    <name evidence="1" type="ORF">CDAR_622781</name>
</gene>
<protein>
    <submittedName>
        <fullName evidence="1">Uncharacterized protein</fullName>
    </submittedName>
</protein>
<accession>A0AAV4TBQ8</accession>
<name>A0AAV4TBQ8_9ARAC</name>
<evidence type="ECO:0000313" key="2">
    <source>
        <dbReference type="Proteomes" id="UP001054837"/>
    </source>
</evidence>